<evidence type="ECO:0000259" key="2">
    <source>
        <dbReference type="Pfam" id="PF13672"/>
    </source>
</evidence>
<dbReference type="SUPFAM" id="SSF81606">
    <property type="entry name" value="PP2C-like"/>
    <property type="match status" value="1"/>
</dbReference>
<evidence type="ECO:0000313" key="3">
    <source>
        <dbReference type="EMBL" id="MFC7669010.1"/>
    </source>
</evidence>
<dbReference type="EMBL" id="JBHTEK010000001">
    <property type="protein sequence ID" value="MFC7669010.1"/>
    <property type="molecule type" value="Genomic_DNA"/>
</dbReference>
<dbReference type="Proteomes" id="UP001596513">
    <property type="component" value="Unassembled WGS sequence"/>
</dbReference>
<sequence length="325" mass="36046">MVKPSLYFFAGASSALAAFSVVVRKRDKRREEARQADALLKRRAREEKQRLAAITDAIEPPVSGLQPRAELLVSAGPRKSTRETELGEDVAGTVVTTQRIIFWVLDGTSDTVVIPGEQGRDLFSSRLFCLAISAALHQLAHKHTDAHKLAEAAFDEAKQQLQRQLEQHQAAFQRFGQSEPAETPHWDVSTTMLLGILSASGELDIFRVGDSKAICFSLDKQVVPTVIDQKPASIGLGRIHARLLRGEAFTLDLFTPDRPEQLHRGQASGVSQVIAFSDGVGHSTEQYMRRMLAQRTYAQFRNELVRTPNKTFDDKTLVLAGFEPM</sequence>
<dbReference type="RefSeq" id="WP_380204525.1">
    <property type="nucleotide sequence ID" value="NZ_JBHTEK010000001.1"/>
</dbReference>
<keyword evidence="1" id="KW-0175">Coiled coil</keyword>
<dbReference type="Gene3D" id="3.60.40.10">
    <property type="entry name" value="PPM-type phosphatase domain"/>
    <property type="match status" value="1"/>
</dbReference>
<organism evidence="3 4">
    <name type="scientific">Hymenobacter humi</name>
    <dbReference type="NCBI Taxonomy" id="1411620"/>
    <lineage>
        <taxon>Bacteria</taxon>
        <taxon>Pseudomonadati</taxon>
        <taxon>Bacteroidota</taxon>
        <taxon>Cytophagia</taxon>
        <taxon>Cytophagales</taxon>
        <taxon>Hymenobacteraceae</taxon>
        <taxon>Hymenobacter</taxon>
    </lineage>
</organism>
<feature type="domain" description="PPM-type phosphatase" evidence="2">
    <location>
        <begin position="85"/>
        <end position="308"/>
    </location>
</feature>
<name>A0ABW2U9W6_9BACT</name>
<evidence type="ECO:0000256" key="1">
    <source>
        <dbReference type="SAM" id="Coils"/>
    </source>
</evidence>
<proteinExistence type="predicted"/>
<accession>A0ABW2U9W6</accession>
<keyword evidence="4" id="KW-1185">Reference proteome</keyword>
<dbReference type="InterPro" id="IPR001932">
    <property type="entry name" value="PPM-type_phosphatase-like_dom"/>
</dbReference>
<dbReference type="InterPro" id="IPR036457">
    <property type="entry name" value="PPM-type-like_dom_sf"/>
</dbReference>
<protein>
    <submittedName>
        <fullName evidence="3">Protein phosphatase 2C domain-containing protein</fullName>
    </submittedName>
</protein>
<gene>
    <name evidence="3" type="ORF">ACFQT0_17865</name>
</gene>
<reference evidence="4" key="1">
    <citation type="journal article" date="2019" name="Int. J. Syst. Evol. Microbiol.">
        <title>The Global Catalogue of Microorganisms (GCM) 10K type strain sequencing project: providing services to taxonomists for standard genome sequencing and annotation.</title>
        <authorList>
            <consortium name="The Broad Institute Genomics Platform"/>
            <consortium name="The Broad Institute Genome Sequencing Center for Infectious Disease"/>
            <person name="Wu L."/>
            <person name="Ma J."/>
        </authorList>
    </citation>
    <scope>NUCLEOTIDE SEQUENCE [LARGE SCALE GENOMIC DNA]</scope>
    <source>
        <strain evidence="4">JCM 19635</strain>
    </source>
</reference>
<dbReference type="Pfam" id="PF13672">
    <property type="entry name" value="PP2C_2"/>
    <property type="match status" value="1"/>
</dbReference>
<comment type="caution">
    <text evidence="3">The sequence shown here is derived from an EMBL/GenBank/DDBJ whole genome shotgun (WGS) entry which is preliminary data.</text>
</comment>
<evidence type="ECO:0000313" key="4">
    <source>
        <dbReference type="Proteomes" id="UP001596513"/>
    </source>
</evidence>
<feature type="coiled-coil region" evidence="1">
    <location>
        <begin position="147"/>
        <end position="178"/>
    </location>
</feature>